<feature type="domain" description="EamA" evidence="2">
    <location>
        <begin position="16"/>
        <end position="138"/>
    </location>
</feature>
<dbReference type="GO" id="GO:0016020">
    <property type="term" value="C:membrane"/>
    <property type="evidence" value="ECO:0007669"/>
    <property type="project" value="InterPro"/>
</dbReference>
<accession>A0A1M5G3I5</accession>
<protein>
    <submittedName>
        <fullName evidence="3">Threonine/homoserine efflux transporter RhtA</fullName>
    </submittedName>
</protein>
<feature type="domain" description="EamA" evidence="2">
    <location>
        <begin position="152"/>
        <end position="279"/>
    </location>
</feature>
<dbReference type="EMBL" id="FQUX01000010">
    <property type="protein sequence ID" value="SHF98288.1"/>
    <property type="molecule type" value="Genomic_DNA"/>
</dbReference>
<evidence type="ECO:0000256" key="1">
    <source>
        <dbReference type="SAM" id="Phobius"/>
    </source>
</evidence>
<evidence type="ECO:0000313" key="4">
    <source>
        <dbReference type="Proteomes" id="UP000184406"/>
    </source>
</evidence>
<sequence length="286" mass="31609">MKSKSLHINHLLEINLAMIFISTSGALGRYVQLPVPVTIASRAGLAFLFLLLYCKWKKISFRIAKKDHPILFLSGIFMGIHWLTYFYALQLSSVAIGMLSMFTYPILTALLEPLILKTPFQRIHFVLGLLVLAGIYLLAPDFETGNSHIVAVGLGVFSALAYAIRNIILKSRAAHYNGSLMMTYQTGIVGFILAPVFFIYNVDAIADQWPALLTLALFTTAIGHTLFLNCFKHFSITTVSILSSVQPVYGILIGVVFLSEIPSWTTVMGGILILSSVVIESVRSYK</sequence>
<dbReference type="PANTHER" id="PTHR22911:SF79">
    <property type="entry name" value="MOBA-LIKE NTP TRANSFERASE DOMAIN-CONTAINING PROTEIN"/>
    <property type="match status" value="1"/>
</dbReference>
<feature type="transmembrane region" description="Helical" evidence="1">
    <location>
        <begin position="238"/>
        <end position="258"/>
    </location>
</feature>
<keyword evidence="1" id="KW-0472">Membrane</keyword>
<feature type="transmembrane region" description="Helical" evidence="1">
    <location>
        <begin position="12"/>
        <end position="31"/>
    </location>
</feature>
<proteinExistence type="predicted"/>
<dbReference type="SUPFAM" id="SSF103481">
    <property type="entry name" value="Multidrug resistance efflux transporter EmrE"/>
    <property type="match status" value="2"/>
</dbReference>
<feature type="transmembrane region" description="Helical" evidence="1">
    <location>
        <begin position="68"/>
        <end position="88"/>
    </location>
</feature>
<feature type="transmembrane region" description="Helical" evidence="1">
    <location>
        <begin position="176"/>
        <end position="200"/>
    </location>
</feature>
<dbReference type="InterPro" id="IPR000620">
    <property type="entry name" value="EamA_dom"/>
</dbReference>
<feature type="transmembrane region" description="Helical" evidence="1">
    <location>
        <begin position="212"/>
        <end position="231"/>
    </location>
</feature>
<gene>
    <name evidence="3" type="ORF">SAMN03080594_11091</name>
</gene>
<feature type="transmembrane region" description="Helical" evidence="1">
    <location>
        <begin position="264"/>
        <end position="282"/>
    </location>
</feature>
<dbReference type="AlphaFoldDB" id="A0A1M5G3I5"/>
<feature type="transmembrane region" description="Helical" evidence="1">
    <location>
        <begin position="37"/>
        <end position="56"/>
    </location>
</feature>
<reference evidence="4" key="1">
    <citation type="submission" date="2016-11" db="EMBL/GenBank/DDBJ databases">
        <authorList>
            <person name="Varghese N."/>
            <person name="Submissions S."/>
        </authorList>
    </citation>
    <scope>NUCLEOTIDE SEQUENCE [LARGE SCALE GENOMIC DNA]</scope>
    <source>
        <strain evidence="4">DSM 17539</strain>
    </source>
</reference>
<keyword evidence="1" id="KW-1133">Transmembrane helix</keyword>
<feature type="transmembrane region" description="Helical" evidence="1">
    <location>
        <begin position="94"/>
        <end position="111"/>
    </location>
</feature>
<keyword evidence="4" id="KW-1185">Reference proteome</keyword>
<dbReference type="RefSeq" id="WP_072864952.1">
    <property type="nucleotide sequence ID" value="NZ_FQUX01000010.1"/>
</dbReference>
<feature type="transmembrane region" description="Helical" evidence="1">
    <location>
        <begin position="145"/>
        <end position="164"/>
    </location>
</feature>
<dbReference type="PANTHER" id="PTHR22911">
    <property type="entry name" value="ACYL-MALONYL CONDENSING ENZYME-RELATED"/>
    <property type="match status" value="1"/>
</dbReference>
<organism evidence="3 4">
    <name type="scientific">Arenibacter palladensis</name>
    <dbReference type="NCBI Taxonomy" id="237373"/>
    <lineage>
        <taxon>Bacteria</taxon>
        <taxon>Pseudomonadati</taxon>
        <taxon>Bacteroidota</taxon>
        <taxon>Flavobacteriia</taxon>
        <taxon>Flavobacteriales</taxon>
        <taxon>Flavobacteriaceae</taxon>
        <taxon>Arenibacter</taxon>
    </lineage>
</organism>
<name>A0A1M5G3I5_9FLAO</name>
<keyword evidence="1" id="KW-0812">Transmembrane</keyword>
<dbReference type="InterPro" id="IPR037185">
    <property type="entry name" value="EmrE-like"/>
</dbReference>
<feature type="transmembrane region" description="Helical" evidence="1">
    <location>
        <begin position="123"/>
        <end position="139"/>
    </location>
</feature>
<evidence type="ECO:0000259" key="2">
    <source>
        <dbReference type="Pfam" id="PF00892"/>
    </source>
</evidence>
<dbReference type="Pfam" id="PF00892">
    <property type="entry name" value="EamA"/>
    <property type="match status" value="2"/>
</dbReference>
<evidence type="ECO:0000313" key="3">
    <source>
        <dbReference type="EMBL" id="SHF98288.1"/>
    </source>
</evidence>
<dbReference type="Proteomes" id="UP000184406">
    <property type="component" value="Unassembled WGS sequence"/>
</dbReference>